<dbReference type="InterPro" id="IPR009057">
    <property type="entry name" value="Homeodomain-like_sf"/>
</dbReference>
<dbReference type="Proteomes" id="UP000321296">
    <property type="component" value="Chromosome"/>
</dbReference>
<reference evidence="2 3" key="1">
    <citation type="submission" date="2019-06" db="EMBL/GenBank/DDBJ databases">
        <title>Genome analyses of bacteria isolated from kimchi.</title>
        <authorList>
            <person name="Lee S."/>
            <person name="Ahn S."/>
            <person name="Roh S."/>
        </authorList>
    </citation>
    <scope>NUCLEOTIDE SEQUENCE [LARGE SCALE GENOMIC DNA]</scope>
    <source>
        <strain evidence="2 3">CBA3630</strain>
    </source>
</reference>
<dbReference type="SUPFAM" id="SSF46689">
    <property type="entry name" value="Homeodomain-like"/>
    <property type="match status" value="1"/>
</dbReference>
<protein>
    <recommendedName>
        <fullName evidence="5">TetR/AcrR family transcriptional regulator</fullName>
    </recommendedName>
</protein>
<dbReference type="Gene3D" id="1.10.357.10">
    <property type="entry name" value="Tetracycline Repressor, domain 2"/>
    <property type="match status" value="1"/>
</dbReference>
<evidence type="ECO:0000313" key="4">
    <source>
        <dbReference type="Proteomes" id="UP001529201"/>
    </source>
</evidence>
<accession>A0A5B8T4L1</accession>
<dbReference type="EMBL" id="CP042383">
    <property type="protein sequence ID" value="QEA42008.1"/>
    <property type="molecule type" value="Genomic_DNA"/>
</dbReference>
<dbReference type="KEGG" id="lpse:FGL85_05635"/>
<sequence length="207" mass="24093">MENSNYRNAKRRQNDILNAVIDLLKCYPLEKITISQIARQCHINRKTCYLYISEPTDILCNYLTQKIITEIEDTINHCQIHEGPVTFDIRNRALRQHVLEVLSANQSSLITVYQQLGPDFELFNLLISYFKKHWAPFNLIRHDDYGANFIVDQQLHFLGQSTVSWLMSDPLLPVHEAAYLSELLISTSISDTSFLTTHWHDNISKTQ</sequence>
<evidence type="ECO:0008006" key="5">
    <source>
        <dbReference type="Google" id="ProtNLM"/>
    </source>
</evidence>
<reference evidence="1 4" key="2">
    <citation type="submission" date="2023-02" db="EMBL/GenBank/DDBJ databases">
        <title>Antimicrobial susceptibility testing and tentative epidemiological cut-off values for Lactobacillaceae family species intended for ingestion.</title>
        <authorList>
            <person name="Noehr-Meldgaard K."/>
            <person name="Struve C."/>
            <person name="Ingmer H."/>
            <person name="Koza A."/>
            <person name="Al-Nakeeb K."/>
            <person name="Agersoe Y."/>
        </authorList>
    </citation>
    <scope>NUCLEOTIDE SEQUENCE [LARGE SCALE GENOMIC DNA]</scope>
    <source>
        <strain evidence="1 4">DSM 20193</strain>
    </source>
</reference>
<proteinExistence type="predicted"/>
<dbReference type="EMBL" id="JARGDN010000002">
    <property type="protein sequence ID" value="MDG9732818.1"/>
    <property type="molecule type" value="Genomic_DNA"/>
</dbReference>
<dbReference type="Proteomes" id="UP001529201">
    <property type="component" value="Unassembled WGS sequence"/>
</dbReference>
<dbReference type="AlphaFoldDB" id="A0A5B8T4L1"/>
<dbReference type="RefSeq" id="WP_010281433.1">
    <property type="nucleotide sequence ID" value="NZ_CP042383.1"/>
</dbReference>
<evidence type="ECO:0000313" key="1">
    <source>
        <dbReference type="EMBL" id="MDG9732818.1"/>
    </source>
</evidence>
<gene>
    <name evidence="2" type="ORF">FGL85_05635</name>
    <name evidence="1" type="ORF">P1N92_01635</name>
</gene>
<keyword evidence="4" id="KW-1185">Reference proteome</keyword>
<organism evidence="2 3">
    <name type="scientific">Leuconostoc pseudomesenteroides</name>
    <dbReference type="NCBI Taxonomy" id="33968"/>
    <lineage>
        <taxon>Bacteria</taxon>
        <taxon>Bacillati</taxon>
        <taxon>Bacillota</taxon>
        <taxon>Bacilli</taxon>
        <taxon>Lactobacillales</taxon>
        <taxon>Lactobacillaceae</taxon>
        <taxon>Leuconostoc</taxon>
    </lineage>
</organism>
<dbReference type="GeneID" id="64344336"/>
<evidence type="ECO:0000313" key="3">
    <source>
        <dbReference type="Proteomes" id="UP000321296"/>
    </source>
</evidence>
<name>A0A5B8T4L1_LEUPS</name>
<evidence type="ECO:0000313" key="2">
    <source>
        <dbReference type="EMBL" id="QEA42008.1"/>
    </source>
</evidence>